<name>A0A6C0BXY7_9ZZZZ</name>
<evidence type="ECO:0000256" key="1">
    <source>
        <dbReference type="SAM" id="MobiDB-lite"/>
    </source>
</evidence>
<feature type="region of interest" description="Disordered" evidence="1">
    <location>
        <begin position="1943"/>
        <end position="1965"/>
    </location>
</feature>
<reference evidence="2" key="1">
    <citation type="journal article" date="2020" name="Nature">
        <title>Giant virus diversity and host interactions through global metagenomics.</title>
        <authorList>
            <person name="Schulz F."/>
            <person name="Roux S."/>
            <person name="Paez-Espino D."/>
            <person name="Jungbluth S."/>
            <person name="Walsh D.A."/>
            <person name="Denef V.J."/>
            <person name="McMahon K.D."/>
            <person name="Konstantinidis K.T."/>
            <person name="Eloe-Fadrosh E.A."/>
            <person name="Kyrpides N.C."/>
            <person name="Woyke T."/>
        </authorList>
    </citation>
    <scope>NUCLEOTIDE SEQUENCE</scope>
    <source>
        <strain evidence="2">GVMAG-M-3300020169-51</strain>
    </source>
</reference>
<sequence>MSEEAIEELNLELGSIIRINAPGNSDLNGLVFFIKYIDDALIKLVEENTLEEKTLNIDDGGFSDETIDSIEILDIPDEKGYARQNNLLTDNWISIRFGGDIPDIINGKISNLDEDMIELTTYPDKQKLYIDFGYKGIPLHLPIASITEFKTPVDISIKREVLEAKDDEDVEGIELPEGMDEYMDYYEEEEVAEETQDEINTKIDRMILDADQIEFGEDFEEITQFVPVEKYQERFGIDTQANDLLDDLLSGIPNNSRSEREMKKIHLTVERFKQLRKQFSKVMSDGDIDIPNTKGADFKPLKESLLKLDQRNPWFLPIVKIKKKIYDKDEEQYDVYNMSSVEDYSRINEAFKNYKQNTVSDRENKYNYLFREIANSLNPIRTPEVLNDIVIEKEVLDDFEALISNDSDFSSHSIRDDNLLSNSFLIQRYNTGITRLHFNDLKNLFAGRNRVNISPNDKMAINGFIQLPETSLKYSSIFLNKTNILNRCDLHFKRPYLFRILNSSSDIEKKEITNESEDVYFDNSNYLEKMKAFIYKNETYYDDRDVDEDYSDLLSKIIPRTRFLFHLVKEKIENTLSYDKIIEYLERFMIYHDDITFKQYEIITGFINENILELNKLFIEKNRSYKRYYDYDYKGIKTGEVYSYLFELLTSNVENDAVLSNYSLRGESTDEFLKRIYELDYGKLYSLSLCLTQDDLMQPIDIDDVLKKASEMSIDDFPGSGESKEETDCSEFVLAKQYMAIDELRADDGKQDVYFDSKYDTTRYDIGDEYNDEKSAMPVEVFAEFLVQKLEQNVGLSKQKAFQEADAIINGKRKVDEGDYAFLIDDQDEYNYYIRKGGVWSIDETLNGKNISNIMFCNLKESCINIKKSCNKERVEVKQIRDRLVEEILGHFEEDFHMSSADLKTFLEKSYRKGIESMEKRRLILNESKWRIDVEHSKMGDDVIIENRLKSPNQKLLYMILGQSDFIKKQSNIILFVDKFCREHNNSEENESQHWYYCNITNEPLLPTYFYDLAKSYYRGNYKEVLDEICAKRGTLSEDGGEVVDKHSGFVIRKIQLDFSEGFDETGFRIVSREVIEKDMMDIFEEGIKEDRVFPKKTSDEEVYITNMINAFDLNMGINTSEAHSSIISDVLSAIHKKVPSRENFRKMMKMKKGKKKYKYENVLDETLLKYTLGYYLVGLQTLIPSVRAKKTFPNCVRSFSGYPTMGDGDFSSLKYLICVALKLKTTARPWNRLPRSNRSNFNEIVEKYLLQIKKFIDNSILKEEEILHKIKVKEDYLRTVTEEEDIMSDFDVTRWTTFLPPLFNLNIKGMYDVSDDFRDDLLKNMTKGNDRQFDQISALIGKIIYFSFHIQELMDKVVNKNVPLLKDITNTSFLQNACCNDGNKNAHIYFVNKSKDIQKFNEYVESFSQLKRHISKSVRASQLFCPIDTSFPSLKLTNNLDEETVYAAFIHYGKFNSGLELEPNVKAFVGENISEFKSTDKLEKKISILKAEGKQYTESALKKLLSYLQSSDALNINLQPEIITSRKKLERTVEYLKGKGNILICKPELLDMIEQASIDNYEATVEPNDKRVLELLDFLRTNTDELIDEIIDFLDFHGIDEDIRSSLENIDNWHTRGDGLYMQNDDETAVAIATFLKTEIENIMMIYPNMILNGIDFSEAGIPKHWKVHNIHIGDIQNIISAETREFAKFFNDGTIHPILRHMQRASDDLIMLIESTPFLANMEYMGKVMTTLINGKIVKHLMKYYYVCGLNMYIHALEIQVDVDGEMESLENLLDSDIAEKLDESVVKQIITGKREKIQSKIALLLKSFINISEKHKDLLNISNKEIKDNILKAKEREKSKITKRFGDMSVDEREVQNIMKNQRLGRWSLGQTRALYQYDPDQYEKEREELESDMLEDLKLGIFDDNKERNRAIFMMDHLEERAIDERITEDINAMFSNLADDDDYGDYDDEESGYLDAIRRD</sequence>
<feature type="compositionally biased region" description="Acidic residues" evidence="1">
    <location>
        <begin position="1943"/>
        <end position="1957"/>
    </location>
</feature>
<dbReference type="EMBL" id="MN739291">
    <property type="protein sequence ID" value="QHS97197.1"/>
    <property type="molecule type" value="Genomic_DNA"/>
</dbReference>
<accession>A0A6C0BXY7</accession>
<protein>
    <submittedName>
        <fullName evidence="2">Uncharacterized protein</fullName>
    </submittedName>
</protein>
<evidence type="ECO:0000313" key="2">
    <source>
        <dbReference type="EMBL" id="QHS97197.1"/>
    </source>
</evidence>
<proteinExistence type="predicted"/>
<organism evidence="2">
    <name type="scientific">viral metagenome</name>
    <dbReference type="NCBI Taxonomy" id="1070528"/>
    <lineage>
        <taxon>unclassified sequences</taxon>
        <taxon>metagenomes</taxon>
        <taxon>organismal metagenomes</taxon>
    </lineage>
</organism>